<dbReference type="Proteomes" id="UP000216984">
    <property type="component" value="Unassembled WGS sequence"/>
</dbReference>
<dbReference type="Gene3D" id="3.40.50.300">
    <property type="entry name" value="P-loop containing nucleotide triphosphate hydrolases"/>
    <property type="match status" value="1"/>
</dbReference>
<protein>
    <submittedName>
        <fullName evidence="1">Transposase</fullName>
    </submittedName>
</protein>
<sequence>MSEQLYDHIHPEFRHIACLSMEERLEFLDQPRWIGYQAAQQILDTLQGLMRKPKQPRMPNLLIVGDSNQGKTTLIRRFYELCGTPYINDEADPIKPVIVAEASSNADEKRLYCSILERFHAPYRPTDPTTKLLYQVIHLLRECRVRILAIDEFHSLLTGSAIKQREVMNAIKMLCNELAIPIVGIGTRDAVRVLHTDPQHASRFDVVELPRWELNKQFQSLLVDFEAVLPLRNPSKLHQRELAKLLYSISEGNLGNLRRLVNQCAEDAIRSGQEQITEEIIRKNKWLQPTRGIREVML</sequence>
<organism evidence="1 2">
    <name type="scientific">Marinobacter vinifirmus</name>
    <dbReference type="NCBI Taxonomy" id="355591"/>
    <lineage>
        <taxon>Bacteria</taxon>
        <taxon>Pseudomonadati</taxon>
        <taxon>Pseudomonadota</taxon>
        <taxon>Gammaproteobacteria</taxon>
        <taxon>Pseudomonadales</taxon>
        <taxon>Marinobacteraceae</taxon>
        <taxon>Marinobacter</taxon>
    </lineage>
</organism>
<proteinExistence type="predicted"/>
<dbReference type="AlphaFoldDB" id="A0A7Z1ILV9"/>
<dbReference type="InterPro" id="IPR008868">
    <property type="entry name" value="TniB"/>
</dbReference>
<name>A0A7Z1ILV9_9GAMM</name>
<keyword evidence="2" id="KW-1185">Reference proteome</keyword>
<dbReference type="InterPro" id="IPR027417">
    <property type="entry name" value="P-loop_NTPase"/>
</dbReference>
<dbReference type="RefSeq" id="WP_094625215.1">
    <property type="nucleotide sequence ID" value="NZ_NEFY01000007.1"/>
</dbReference>
<comment type="caution">
    <text evidence="1">The sequence shown here is derived from an EMBL/GenBank/DDBJ whole genome shotgun (WGS) entry which is preliminary data.</text>
</comment>
<reference evidence="1 2" key="1">
    <citation type="submission" date="2017-06" db="EMBL/GenBank/DDBJ databases">
        <title>Draft genome sequence of the halophilic bacterium Marinobacter vinifirmus FB1.</title>
        <authorList>
            <person name="Stepanov V.G."/>
            <person name="Roberts D.J."/>
            <person name="Fox G.E."/>
        </authorList>
    </citation>
    <scope>NUCLEOTIDE SEQUENCE [LARGE SCALE GENOMIC DNA]</scope>
    <source>
        <strain evidence="1 2">FB1</strain>
    </source>
</reference>
<accession>A0A7Z1ILV9</accession>
<evidence type="ECO:0000313" key="2">
    <source>
        <dbReference type="Proteomes" id="UP000216984"/>
    </source>
</evidence>
<gene>
    <name evidence="1" type="ORF">B9Q17_12385</name>
</gene>
<evidence type="ECO:0000313" key="1">
    <source>
        <dbReference type="EMBL" id="OZC35872.1"/>
    </source>
</evidence>
<dbReference type="SUPFAM" id="SSF52540">
    <property type="entry name" value="P-loop containing nucleoside triphosphate hydrolases"/>
    <property type="match status" value="1"/>
</dbReference>
<dbReference type="Pfam" id="PF05621">
    <property type="entry name" value="TniB"/>
    <property type="match status" value="1"/>
</dbReference>
<dbReference type="EMBL" id="NEFY01000007">
    <property type="protein sequence ID" value="OZC35872.1"/>
    <property type="molecule type" value="Genomic_DNA"/>
</dbReference>